<dbReference type="Gene3D" id="3.30.70.330">
    <property type="match status" value="1"/>
</dbReference>
<feature type="compositionally biased region" description="Basic and acidic residues" evidence="8">
    <location>
        <begin position="831"/>
        <end position="840"/>
    </location>
</feature>
<dbReference type="GO" id="GO:0003723">
    <property type="term" value="F:RNA binding"/>
    <property type="evidence" value="ECO:0007669"/>
    <property type="project" value="UniProtKB-UniRule"/>
</dbReference>
<feature type="compositionally biased region" description="Low complexity" evidence="8">
    <location>
        <begin position="819"/>
        <end position="830"/>
    </location>
</feature>
<gene>
    <name evidence="10" type="ORF">TMI583_LOCUS31887</name>
</gene>
<comment type="subcellular location">
    <subcellularLocation>
        <location evidence="1">Nucleus</location>
    </subcellularLocation>
</comment>
<feature type="compositionally biased region" description="Polar residues" evidence="8">
    <location>
        <begin position="387"/>
        <end position="400"/>
    </location>
</feature>
<evidence type="ECO:0000256" key="8">
    <source>
        <dbReference type="SAM" id="MobiDB-lite"/>
    </source>
</evidence>
<feature type="region of interest" description="Disordered" evidence="8">
    <location>
        <begin position="1034"/>
        <end position="1053"/>
    </location>
</feature>
<feature type="compositionally biased region" description="Pro residues" evidence="8">
    <location>
        <begin position="612"/>
        <end position="623"/>
    </location>
</feature>
<feature type="region of interest" description="Disordered" evidence="8">
    <location>
        <begin position="812"/>
        <end position="894"/>
    </location>
</feature>
<dbReference type="Proteomes" id="UP000682733">
    <property type="component" value="Unassembled WGS sequence"/>
</dbReference>
<keyword evidence="7" id="KW-0694">RNA-binding</keyword>
<evidence type="ECO:0000256" key="2">
    <source>
        <dbReference type="ARBA" id="ARBA00022603"/>
    </source>
</evidence>
<dbReference type="InterPro" id="IPR000504">
    <property type="entry name" value="RRM_dom"/>
</dbReference>
<evidence type="ECO:0000256" key="7">
    <source>
        <dbReference type="PROSITE-ProRule" id="PRU00176"/>
    </source>
</evidence>
<keyword evidence="4" id="KW-0949">S-adenosyl-L-methionine</keyword>
<dbReference type="PANTHER" id="PTHR45814:SF2">
    <property type="entry name" value="HISTONE-LYSINE N-METHYLTRANSFERASE SETD1"/>
    <property type="match status" value="1"/>
</dbReference>
<evidence type="ECO:0000313" key="10">
    <source>
        <dbReference type="EMBL" id="CAF4167366.1"/>
    </source>
</evidence>
<dbReference type="EMBL" id="CAJOBA010044697">
    <property type="protein sequence ID" value="CAF4167366.1"/>
    <property type="molecule type" value="Genomic_DNA"/>
</dbReference>
<feature type="region of interest" description="Disordered" evidence="8">
    <location>
        <begin position="700"/>
        <end position="732"/>
    </location>
</feature>
<dbReference type="GO" id="GO:0048188">
    <property type="term" value="C:Set1C/COMPASS complex"/>
    <property type="evidence" value="ECO:0007669"/>
    <property type="project" value="TreeGrafter"/>
</dbReference>
<organism evidence="10 11">
    <name type="scientific">Didymodactylos carnosus</name>
    <dbReference type="NCBI Taxonomy" id="1234261"/>
    <lineage>
        <taxon>Eukaryota</taxon>
        <taxon>Metazoa</taxon>
        <taxon>Spiralia</taxon>
        <taxon>Gnathifera</taxon>
        <taxon>Rotifera</taxon>
        <taxon>Eurotatoria</taxon>
        <taxon>Bdelloidea</taxon>
        <taxon>Philodinida</taxon>
        <taxon>Philodinidae</taxon>
        <taxon>Didymodactylos</taxon>
    </lineage>
</organism>
<dbReference type="InterPro" id="IPR044570">
    <property type="entry name" value="Set1-like"/>
</dbReference>
<feature type="region of interest" description="Disordered" evidence="8">
    <location>
        <begin position="1"/>
        <end position="109"/>
    </location>
</feature>
<dbReference type="PROSITE" id="PS50102">
    <property type="entry name" value="RRM"/>
    <property type="match status" value="1"/>
</dbReference>
<feature type="non-terminal residue" evidence="10">
    <location>
        <position position="1"/>
    </location>
</feature>
<dbReference type="AlphaFoldDB" id="A0A8S2RH93"/>
<dbReference type="SMART" id="SM00360">
    <property type="entry name" value="RRM"/>
    <property type="match status" value="1"/>
</dbReference>
<keyword evidence="5" id="KW-0156">Chromatin regulator</keyword>
<feature type="compositionally biased region" description="Basic residues" evidence="8">
    <location>
        <begin position="418"/>
        <end position="430"/>
    </location>
</feature>
<keyword evidence="3" id="KW-0808">Transferase</keyword>
<feature type="compositionally biased region" description="Low complexity" evidence="8">
    <location>
        <begin position="39"/>
        <end position="53"/>
    </location>
</feature>
<comment type="caution">
    <text evidence="10">The sequence shown here is derived from an EMBL/GenBank/DDBJ whole genome shotgun (WGS) entry which is preliminary data.</text>
</comment>
<dbReference type="GO" id="GO:0032259">
    <property type="term" value="P:methylation"/>
    <property type="evidence" value="ECO:0007669"/>
    <property type="project" value="UniProtKB-KW"/>
</dbReference>
<feature type="region of interest" description="Disordered" evidence="8">
    <location>
        <begin position="387"/>
        <end position="497"/>
    </location>
</feature>
<feature type="compositionally biased region" description="Basic and acidic residues" evidence="8">
    <location>
        <begin position="474"/>
        <end position="484"/>
    </location>
</feature>
<feature type="compositionally biased region" description="Low complexity" evidence="8">
    <location>
        <begin position="401"/>
        <end position="417"/>
    </location>
</feature>
<dbReference type="Pfam" id="PF00076">
    <property type="entry name" value="RRM_1"/>
    <property type="match status" value="1"/>
</dbReference>
<evidence type="ECO:0000313" key="11">
    <source>
        <dbReference type="Proteomes" id="UP000682733"/>
    </source>
</evidence>
<feature type="region of interest" description="Disordered" evidence="8">
    <location>
        <begin position="243"/>
        <end position="270"/>
    </location>
</feature>
<feature type="compositionally biased region" description="Polar residues" evidence="8">
    <location>
        <begin position="258"/>
        <end position="270"/>
    </location>
</feature>
<feature type="compositionally biased region" description="Polar residues" evidence="8">
    <location>
        <begin position="1"/>
        <end position="37"/>
    </location>
</feature>
<keyword evidence="2" id="KW-0489">Methyltransferase</keyword>
<evidence type="ECO:0000256" key="6">
    <source>
        <dbReference type="ARBA" id="ARBA00023242"/>
    </source>
</evidence>
<evidence type="ECO:0000256" key="3">
    <source>
        <dbReference type="ARBA" id="ARBA00022679"/>
    </source>
</evidence>
<dbReference type="PANTHER" id="PTHR45814">
    <property type="entry name" value="HISTONE-LYSINE N-METHYLTRANSFERASE SETD1"/>
    <property type="match status" value="1"/>
</dbReference>
<dbReference type="InterPro" id="IPR035979">
    <property type="entry name" value="RBD_domain_sf"/>
</dbReference>
<dbReference type="InterPro" id="IPR012677">
    <property type="entry name" value="Nucleotide-bd_a/b_plait_sf"/>
</dbReference>
<dbReference type="GO" id="GO:0042800">
    <property type="term" value="F:histone H3K4 methyltransferase activity"/>
    <property type="evidence" value="ECO:0007669"/>
    <property type="project" value="InterPro"/>
</dbReference>
<reference evidence="10" key="1">
    <citation type="submission" date="2021-02" db="EMBL/GenBank/DDBJ databases">
        <authorList>
            <person name="Nowell W R."/>
        </authorList>
    </citation>
    <scope>NUCLEOTIDE SEQUENCE</scope>
</reference>
<evidence type="ECO:0000256" key="1">
    <source>
        <dbReference type="ARBA" id="ARBA00004123"/>
    </source>
</evidence>
<feature type="domain" description="RRM" evidence="9">
    <location>
        <begin position="139"/>
        <end position="217"/>
    </location>
</feature>
<feature type="compositionally biased region" description="Low complexity" evidence="8">
    <location>
        <begin position="243"/>
        <end position="257"/>
    </location>
</feature>
<protein>
    <recommendedName>
        <fullName evidence="9">RRM domain-containing protein</fullName>
    </recommendedName>
</protein>
<feature type="compositionally biased region" description="Basic and acidic residues" evidence="8">
    <location>
        <begin position="1040"/>
        <end position="1053"/>
    </location>
</feature>
<accession>A0A8S2RH93</accession>
<feature type="compositionally biased region" description="Low complexity" evidence="8">
    <location>
        <begin position="850"/>
        <end position="872"/>
    </location>
</feature>
<keyword evidence="6" id="KW-0539">Nucleus</keyword>
<evidence type="ECO:0000259" key="9">
    <source>
        <dbReference type="PROSITE" id="PS50102"/>
    </source>
</evidence>
<evidence type="ECO:0000256" key="5">
    <source>
        <dbReference type="ARBA" id="ARBA00022853"/>
    </source>
</evidence>
<feature type="compositionally biased region" description="Polar residues" evidence="8">
    <location>
        <begin position="54"/>
        <end position="64"/>
    </location>
</feature>
<feature type="compositionally biased region" description="Low complexity" evidence="8">
    <location>
        <begin position="700"/>
        <end position="714"/>
    </location>
</feature>
<evidence type="ECO:0000256" key="4">
    <source>
        <dbReference type="ARBA" id="ARBA00022691"/>
    </source>
</evidence>
<name>A0A8S2RH93_9BILA</name>
<feature type="compositionally biased region" description="Polar residues" evidence="8">
    <location>
        <begin position="722"/>
        <end position="732"/>
    </location>
</feature>
<feature type="compositionally biased region" description="Basic residues" evidence="8">
    <location>
        <begin position="65"/>
        <end position="74"/>
    </location>
</feature>
<feature type="region of interest" description="Disordered" evidence="8">
    <location>
        <begin position="600"/>
        <end position="623"/>
    </location>
</feature>
<dbReference type="SUPFAM" id="SSF54928">
    <property type="entry name" value="RNA-binding domain, RBD"/>
    <property type="match status" value="1"/>
</dbReference>
<sequence>NTSYKTSNTSSLPSSVLKGLSSSGQHPSTNPQLSTTLLPPVSSNAVINNNNNIPHSTTHRSQLQQHHHERRRNYRYTGDPASHAADKKAYVNGDPEGTPMHLSGCADPRNPNRNDKAYLELPIPKFKIDRCWVGYLPAKEVTFRNLNDNITKAFLADICNRFGEIDDCRIYYDRVTKKHLGLGTVIFKKTKAARECVKTLHNSTKMGSVISVSLDTGGIDRTKQYATLIRGPEQEKAAAAAAVAAAQSASPPSQSQSFTSDQTKQITKQMPNIPPPVFLSSAPNNISFPPSMQNPPSLPHHLQQQNHVPSILPTGGNNNNIHLNVGTYSTSTYSTHAIQDNYHIPAAAVHQSTTVRYEASTTNSHNKPVMGDSSFLYPNSSTFDPYTSYNSHQTRPLSQLSTHYTSSNHSTSKNNSNSHKRQPQRHRKKSSSSSATSSSNDSSCSSSSNSSSSSEFSDSDDETTTSKNSPKDLVVNKKVEKAVPAEEEEDKRERPSLDARIDAILKQQQPNIHHPKATPSFPNLPPMSHAPPPIFPLPPIPPHLLGHQQQQPVYGVDHTVINNFNFFGSSFPPASFLNSNGGTNWQDLFRPLLDLGKEEPSTYGYQQQKPSPMAPPPPPLPKAGTMPPPLVPIADDLRSNKGQDLTTNVSNIVNKELIDLIRKDLTKKLVETLVYKTIEMWYDNQEQKAKVRKIKSVESNNNSYQSHSSQSLLNGSAEHETSSQTIVSSAQRVSSNILTDRVGGKEDLLQCNNTATSTTTHTPLPLSSSITRIADTTAYFEQIREHGSTGHLTVRSQMPKLPSFRIQKRIVQEEKRHSPPSSKNKKTSSTVHDHRKESERRHHSRKRVRTYSSSSSTISTTSRSSSSSNSASSDDESKHDNVSQQPKLSPSVDLTIETKSQINNNSNLISNDEINKSMIVDTAVEEEEGEIRDEKQLPEDKEQIVETKVIKKPSTVNKIKKQTKIPSKKKEKIKSTAIPSKKRKTDVCNLENECFDGKLLSRSNGNRQQNFNDDSNLLKNIRTTELIIPLKRAKLPQYESKTERRDSKLAASR</sequence>
<proteinExistence type="predicted"/>
<feature type="compositionally biased region" description="Low complexity" evidence="8">
    <location>
        <begin position="431"/>
        <end position="456"/>
    </location>
</feature>